<reference evidence="6" key="1">
    <citation type="submission" date="2021-02" db="EMBL/GenBank/DDBJ databases">
        <title>Infant gut strain persistence is associated with maternal origin, phylogeny, and functional potential including surface adhesion and iron acquisition.</title>
        <authorList>
            <person name="Lou Y.C."/>
        </authorList>
    </citation>
    <scope>NUCLEOTIDE SEQUENCE</scope>
    <source>
        <strain evidence="6">L3_101_000M1_dasL3_101_000M1_concoct_87</strain>
    </source>
</reference>
<dbReference type="InterPro" id="IPR011013">
    <property type="entry name" value="Gal_mutarotase_sf_dom"/>
</dbReference>
<dbReference type="SUPFAM" id="SSF88688">
    <property type="entry name" value="Families 57/38 glycoside transferase middle domain"/>
    <property type="match status" value="1"/>
</dbReference>
<dbReference type="Pfam" id="PF09261">
    <property type="entry name" value="Alpha-mann_mid"/>
    <property type="match status" value="1"/>
</dbReference>
<dbReference type="FunFam" id="3.20.110.10:FF:000002">
    <property type="entry name" value="alpha-mannosidase 2C1 isoform X1"/>
    <property type="match status" value="1"/>
</dbReference>
<organism evidence="6 7">
    <name type="scientific">Subdoligranulum variabile</name>
    <dbReference type="NCBI Taxonomy" id="214851"/>
    <lineage>
        <taxon>Bacteria</taxon>
        <taxon>Bacillati</taxon>
        <taxon>Bacillota</taxon>
        <taxon>Clostridia</taxon>
        <taxon>Eubacteriales</taxon>
        <taxon>Oscillospiraceae</taxon>
        <taxon>Subdoligranulum</taxon>
    </lineage>
</organism>
<dbReference type="CDD" id="cd10789">
    <property type="entry name" value="GH38N_AMII_ER_cytosolic"/>
    <property type="match status" value="1"/>
</dbReference>
<proteinExistence type="inferred from homology"/>
<sequence length="1031" mass="115047">MELLHSEYKDRIAHWQRVLAQDFYHPEGEIAFEGFTTMDHLTPEQAVNGGFRPVPVGTVWGHTWEYLWLRATVTLPEETAGKAVAMSLDMGGEATLFVNGQAFGTRRAEWVSVPHHYISDNVLTRCAEPGQKFDLLFEVYAGHYFPDVGGCCTGPVLPGTLGDPKAEGSRTRVGRSTFGVWNEDAYQLWMDVSTLLMLMDELPEDSLRAAKIADGLEEYTRIVDFEQPPAARDESYRKARAALRPLMQAHNGSTAPLMAAIGNSHLDLAWLWPMAETHRKTARTFAAQLRLLDRYPEYRYIQSQPAAYEMCREHYPELYARIKQAVKDGRWIAEGAMYVEPDTNMPSGEALVRQLVLGKRFYKEEFGVDSKMLWLPDTFGYSAVLPQLLASCGVKYLVTQKIFWSYNEGDPFPYHYFNWKGMDGSQVVSFLPTNYTYRTDPKELCGVWKNRVQKRHLEDFLIPFGYGDGGGGPCRDYIEYALREKDLEGMPRVEMMSPLDFFDDLQAKGGPKNTWDGELYFNAHRGTYTTQAAVKKNNRRSERALHHMELWGALAAQRGHAYNAAEAERLWKVLLLHQFHDILPGSSIARVYTEANAAHAALQKDAAALYTAARRALLTPDENAVTVFNGQGFAREEIIDLPAAFANGAKTAEGETVPVCAGKARITLPAFGAVTLLPAANGTAPAAVTATATADGAILRNDRVTLTLDREGHVTGYTLDGREMTAGRPMNVLRMYKDVPRIFDAWDIDSNYREQDSWTSTAETFEIVEAAGFAASVRWTGNIGHSTVAQTITLCADSPVAEFNTTVQWHELHRLLKVEFPVDVRAENAYHEIQFGYVERPTHRSRGYDQQRFEVCNHRYTALADNAHGCAVVNDCKYGVGVEQNSIELTLLRAAASPEMGTDQGEQTFRYGFTAWNTSFAEAPIVQQAAAFNDAPFVELGGALHAFSAFTTDAKNVILDTVKPADDSSGDIILRVYESKKADTFYHIQSGLPVQALVPCDLMENPIGEAAAADAQLHVKPFEVQTYRVKL</sequence>
<dbReference type="InterPro" id="IPR027291">
    <property type="entry name" value="Glyco_hydro_38_N_sf"/>
</dbReference>
<keyword evidence="3" id="KW-0378">Hydrolase</keyword>
<name>A0A943HKG9_9FIRM</name>
<dbReference type="Gene3D" id="3.20.110.10">
    <property type="entry name" value="Glycoside hydrolase 38, N terminal domain"/>
    <property type="match status" value="1"/>
</dbReference>
<dbReference type="EMBL" id="JAGZGG010000039">
    <property type="protein sequence ID" value="MBS5333352.1"/>
    <property type="molecule type" value="Genomic_DNA"/>
</dbReference>
<dbReference type="Gene3D" id="2.60.40.2220">
    <property type="match status" value="1"/>
</dbReference>
<dbReference type="SUPFAM" id="SSF74650">
    <property type="entry name" value="Galactose mutarotase-like"/>
    <property type="match status" value="1"/>
</dbReference>
<dbReference type="Pfam" id="PF07748">
    <property type="entry name" value="Glyco_hydro_38C"/>
    <property type="match status" value="1"/>
</dbReference>
<gene>
    <name evidence="6" type="ORF">KHY36_12600</name>
</gene>
<dbReference type="SUPFAM" id="SSF88713">
    <property type="entry name" value="Glycoside hydrolase/deacetylase"/>
    <property type="match status" value="1"/>
</dbReference>
<dbReference type="AlphaFoldDB" id="A0A943HKG9"/>
<dbReference type="Gene3D" id="1.20.1270.50">
    <property type="entry name" value="Glycoside hydrolase family 38, central domain"/>
    <property type="match status" value="1"/>
</dbReference>
<dbReference type="InterPro" id="IPR000602">
    <property type="entry name" value="Glyco_hydro_38_N"/>
</dbReference>
<feature type="domain" description="Glycoside hydrolase family 38 central" evidence="5">
    <location>
        <begin position="522"/>
        <end position="599"/>
    </location>
</feature>
<dbReference type="Proteomes" id="UP000759273">
    <property type="component" value="Unassembled WGS sequence"/>
</dbReference>
<dbReference type="FunFam" id="1.20.1270.50:FF:000004">
    <property type="entry name" value="alpha-mannosidase 2C1 isoform X1"/>
    <property type="match status" value="1"/>
</dbReference>
<dbReference type="GO" id="GO:0046872">
    <property type="term" value="F:metal ion binding"/>
    <property type="evidence" value="ECO:0007669"/>
    <property type="project" value="UniProtKB-KW"/>
</dbReference>
<evidence type="ECO:0000256" key="4">
    <source>
        <dbReference type="ARBA" id="ARBA00023295"/>
    </source>
</evidence>
<comment type="caution">
    <text evidence="6">The sequence shown here is derived from an EMBL/GenBank/DDBJ whole genome shotgun (WGS) entry which is preliminary data.</text>
</comment>
<dbReference type="InterPro" id="IPR041147">
    <property type="entry name" value="GH38_C"/>
</dbReference>
<dbReference type="PANTHER" id="PTHR46017">
    <property type="entry name" value="ALPHA-MANNOSIDASE 2C1"/>
    <property type="match status" value="1"/>
</dbReference>
<dbReference type="InterPro" id="IPR028995">
    <property type="entry name" value="Glyco_hydro_57/38_cen_sf"/>
</dbReference>
<dbReference type="SMART" id="SM00872">
    <property type="entry name" value="Alpha-mann_mid"/>
    <property type="match status" value="1"/>
</dbReference>
<evidence type="ECO:0000313" key="7">
    <source>
        <dbReference type="Proteomes" id="UP000759273"/>
    </source>
</evidence>
<evidence type="ECO:0000256" key="3">
    <source>
        <dbReference type="ARBA" id="ARBA00022801"/>
    </source>
</evidence>
<dbReference type="Pfam" id="PF22907">
    <property type="entry name" value="Ams1-like_1st"/>
    <property type="match status" value="1"/>
</dbReference>
<keyword evidence="2" id="KW-0479">Metal-binding</keyword>
<protein>
    <submittedName>
        <fullName evidence="6">Alpha-mannosidase</fullName>
    </submittedName>
</protein>
<accession>A0A943HKG9</accession>
<dbReference type="Gene3D" id="2.70.98.30">
    <property type="entry name" value="Golgi alpha-mannosidase II, domain 4"/>
    <property type="match status" value="1"/>
</dbReference>
<evidence type="ECO:0000256" key="2">
    <source>
        <dbReference type="ARBA" id="ARBA00022723"/>
    </source>
</evidence>
<keyword evidence="4" id="KW-0326">Glycosidase</keyword>
<dbReference type="InterPro" id="IPR011330">
    <property type="entry name" value="Glyco_hydro/deAcase_b/a-brl"/>
</dbReference>
<dbReference type="InterPro" id="IPR015341">
    <property type="entry name" value="Glyco_hydro_38_cen"/>
</dbReference>
<dbReference type="GO" id="GO:0030246">
    <property type="term" value="F:carbohydrate binding"/>
    <property type="evidence" value="ECO:0007669"/>
    <property type="project" value="InterPro"/>
</dbReference>
<dbReference type="Pfam" id="PF17677">
    <property type="entry name" value="Glyco_hydro38C2"/>
    <property type="match status" value="1"/>
</dbReference>
<dbReference type="InterPro" id="IPR037094">
    <property type="entry name" value="Glyco_hydro_38_cen_sf"/>
</dbReference>
<comment type="similarity">
    <text evidence="1">Belongs to the glycosyl hydrolase 38 family.</text>
</comment>
<dbReference type="GO" id="GO:0006013">
    <property type="term" value="P:mannose metabolic process"/>
    <property type="evidence" value="ECO:0007669"/>
    <property type="project" value="InterPro"/>
</dbReference>
<dbReference type="GO" id="GO:0004559">
    <property type="term" value="F:alpha-mannosidase activity"/>
    <property type="evidence" value="ECO:0007669"/>
    <property type="project" value="InterPro"/>
</dbReference>
<evidence type="ECO:0000313" key="6">
    <source>
        <dbReference type="EMBL" id="MBS5333352.1"/>
    </source>
</evidence>
<dbReference type="Pfam" id="PF01074">
    <property type="entry name" value="Glyco_hydro_38N"/>
    <property type="match status" value="1"/>
</dbReference>
<dbReference type="InterPro" id="IPR011682">
    <property type="entry name" value="Glyco_hydro_38_C"/>
</dbReference>
<evidence type="ECO:0000256" key="1">
    <source>
        <dbReference type="ARBA" id="ARBA00009792"/>
    </source>
</evidence>
<evidence type="ECO:0000259" key="5">
    <source>
        <dbReference type="SMART" id="SM00872"/>
    </source>
</evidence>
<dbReference type="InterPro" id="IPR054723">
    <property type="entry name" value="Ams1-like_N"/>
</dbReference>
<dbReference type="GO" id="GO:0009313">
    <property type="term" value="P:oligosaccharide catabolic process"/>
    <property type="evidence" value="ECO:0007669"/>
    <property type="project" value="TreeGrafter"/>
</dbReference>
<dbReference type="PANTHER" id="PTHR46017:SF1">
    <property type="entry name" value="ALPHA-MANNOSIDASE 2C1"/>
    <property type="match status" value="1"/>
</dbReference>